<evidence type="ECO:0000313" key="2">
    <source>
        <dbReference type="Proteomes" id="UP000044806"/>
    </source>
</evidence>
<dbReference type="Proteomes" id="UP000044806">
    <property type="component" value="Unassembled WGS sequence"/>
</dbReference>
<dbReference type="AlphaFoldDB" id="A0A655R189"/>
<protein>
    <submittedName>
        <fullName evidence="1">Uncharacterized protein</fullName>
    </submittedName>
</protein>
<gene>
    <name evidence="1" type="ORF">ERS013165_02462</name>
</gene>
<dbReference type="EMBL" id="CWOW01000012">
    <property type="protein sequence ID" value="CSA80113.1"/>
    <property type="molecule type" value="Genomic_DNA"/>
</dbReference>
<organism evidence="1 2">
    <name type="scientific">Vibrio cholerae</name>
    <dbReference type="NCBI Taxonomy" id="666"/>
    <lineage>
        <taxon>Bacteria</taxon>
        <taxon>Pseudomonadati</taxon>
        <taxon>Pseudomonadota</taxon>
        <taxon>Gammaproteobacteria</taxon>
        <taxon>Vibrionales</taxon>
        <taxon>Vibrionaceae</taxon>
        <taxon>Vibrio</taxon>
    </lineage>
</organism>
<name>A0A655R189_VIBCL</name>
<evidence type="ECO:0000313" key="1">
    <source>
        <dbReference type="EMBL" id="CSA80113.1"/>
    </source>
</evidence>
<reference evidence="1 2" key="1">
    <citation type="submission" date="2015-07" db="EMBL/GenBank/DDBJ databases">
        <authorList>
            <consortium name="Pathogen Informatics"/>
        </authorList>
    </citation>
    <scope>NUCLEOTIDE SEQUENCE [LARGE SCALE GENOMIC DNA]</scope>
    <source>
        <strain evidence="1 2">A51</strain>
    </source>
</reference>
<sequence length="42" mass="4500">MPHQSPVTWLSLLSILHLAQNVAEHLAELDRSGGAATTSPHL</sequence>
<proteinExistence type="predicted"/>
<accession>A0A655R189</accession>